<keyword evidence="4" id="KW-0812">Transmembrane</keyword>
<sequence length="664" mass="77640">MQTTADNGKNQSKANFTEGARLNVGHPVILLVGKTGAGKSTLGNLLLTQPHDEGPFYVSADMDSVTQVCGTAAMSIDGIKYNVVDTPGIFDTQKVTDDVLKEIANAVKKCAYGVKAILFVFEAKRFTDEQKNVLDGIRKFLGEGATNYIIAVFSHATKAQIRDRATMRKAWNGPVRSFIQEIDNRWGISPNSDYYPPDDPVHKARLGEIMAFISGMRGVYTTEQLEKSRQEQEEARRRKEEEERRLKQEYEEKLKESARKESNEAHKQKIEELRQEFKAKQEEGERLRKKEREEAEERFRKSIESLQTENKMQREKDENLRRQERRETEERYRRDLDLMKQEHRAQQERTEKMFNQRIQEEERRRKQDEDARREERRQAEEMYRRKLDEVEKQNQERDNSETFRIMQEMQERGHQANLAFTRELDDLRRRNDEYERKLREKDDDGGDCFSLDTKVQLSSGKFVEMAELQIGDRICSNVRNGEKEFSEVYLISHLGHYDHFLTMVKIEFTKSDGQKGQIRTTPSHCIFREDMSILYAKDVVPGATKILVLNETNELVPVVVDKLITEKDTGYISFYTRTGTVIANNVLCSCYDDCPPSQTLMDLAFAPIRLWTKVFPSNHRQKELHPYVKILETIYFNWLNLSKINNFPIVILLILIIVLFFTVF</sequence>
<dbReference type="InterPro" id="IPR036844">
    <property type="entry name" value="Hint_dom_sf"/>
</dbReference>
<reference evidence="6 7" key="1">
    <citation type="submission" date="2017-11" db="EMBL/GenBank/DDBJ databases">
        <title>The genome of Rhizophagus clarus HR1 reveals common genetic basis of auxotrophy among arbuscular mycorrhizal fungi.</title>
        <authorList>
            <person name="Kobayashi Y."/>
        </authorList>
    </citation>
    <scope>NUCLEOTIDE SEQUENCE [LARGE SCALE GENOMIC DNA]</scope>
    <source>
        <strain evidence="6 7">HR1</strain>
    </source>
</reference>
<evidence type="ECO:0000256" key="4">
    <source>
        <dbReference type="SAM" id="Phobius"/>
    </source>
</evidence>
<feature type="region of interest" description="Disordered" evidence="3">
    <location>
        <begin position="280"/>
        <end position="400"/>
    </location>
</feature>
<evidence type="ECO:0000259" key="5">
    <source>
        <dbReference type="PROSITE" id="PS51720"/>
    </source>
</evidence>
<feature type="compositionally biased region" description="Basic and acidic residues" evidence="3">
    <location>
        <begin position="280"/>
        <end position="303"/>
    </location>
</feature>
<protein>
    <recommendedName>
        <fullName evidence="5">AIG1-type G domain-containing protein</fullName>
    </recommendedName>
</protein>
<evidence type="ECO:0000313" key="7">
    <source>
        <dbReference type="Proteomes" id="UP000247702"/>
    </source>
</evidence>
<dbReference type="PANTHER" id="PTHR10903:SF184">
    <property type="entry name" value="GTP-BINDING PROTEIN A"/>
    <property type="match status" value="1"/>
</dbReference>
<keyword evidence="2" id="KW-0342">GTP-binding</keyword>
<dbReference type="SUPFAM" id="SSF52540">
    <property type="entry name" value="P-loop containing nucleoside triphosphate hydrolases"/>
    <property type="match status" value="1"/>
</dbReference>
<keyword evidence="4" id="KW-1133">Transmembrane helix</keyword>
<dbReference type="PANTHER" id="PTHR10903">
    <property type="entry name" value="GTPASE, IMAP FAMILY MEMBER-RELATED"/>
    <property type="match status" value="1"/>
</dbReference>
<feature type="compositionally biased region" description="Basic and acidic residues" evidence="3">
    <location>
        <begin position="311"/>
        <end position="400"/>
    </location>
</feature>
<dbReference type="Gene3D" id="3.40.50.300">
    <property type="entry name" value="P-loop containing nucleotide triphosphate hydrolases"/>
    <property type="match status" value="1"/>
</dbReference>
<dbReference type="SMART" id="SM00306">
    <property type="entry name" value="HintN"/>
    <property type="match status" value="1"/>
</dbReference>
<evidence type="ECO:0000256" key="1">
    <source>
        <dbReference type="ARBA" id="ARBA00022741"/>
    </source>
</evidence>
<organism evidence="6 7">
    <name type="scientific">Rhizophagus clarus</name>
    <dbReference type="NCBI Taxonomy" id="94130"/>
    <lineage>
        <taxon>Eukaryota</taxon>
        <taxon>Fungi</taxon>
        <taxon>Fungi incertae sedis</taxon>
        <taxon>Mucoromycota</taxon>
        <taxon>Glomeromycotina</taxon>
        <taxon>Glomeromycetes</taxon>
        <taxon>Glomerales</taxon>
        <taxon>Glomeraceae</taxon>
        <taxon>Rhizophagus</taxon>
    </lineage>
</organism>
<dbReference type="AlphaFoldDB" id="A0A2Z6RNY6"/>
<dbReference type="Pfam" id="PF04548">
    <property type="entry name" value="AIG1"/>
    <property type="match status" value="1"/>
</dbReference>
<dbReference type="Gene3D" id="2.170.16.10">
    <property type="entry name" value="Hedgehog/Intein (Hint) domain"/>
    <property type="match status" value="1"/>
</dbReference>
<dbReference type="InterPro" id="IPR001767">
    <property type="entry name" value="Hedgehog_Hint"/>
</dbReference>
<dbReference type="InterPro" id="IPR003587">
    <property type="entry name" value="Hint_dom_N"/>
</dbReference>
<gene>
    <name evidence="6" type="ORF">RclHR1_04720005</name>
</gene>
<keyword evidence="7" id="KW-1185">Reference proteome</keyword>
<proteinExistence type="predicted"/>
<feature type="transmembrane region" description="Helical" evidence="4">
    <location>
        <begin position="646"/>
        <end position="663"/>
    </location>
</feature>
<evidence type="ECO:0000313" key="6">
    <source>
        <dbReference type="EMBL" id="GBC02633.1"/>
    </source>
</evidence>
<dbReference type="Pfam" id="PF01079">
    <property type="entry name" value="Hint"/>
    <property type="match status" value="1"/>
</dbReference>
<evidence type="ECO:0000256" key="2">
    <source>
        <dbReference type="ARBA" id="ARBA00023134"/>
    </source>
</evidence>
<dbReference type="PROSITE" id="PS51720">
    <property type="entry name" value="G_AIG1"/>
    <property type="match status" value="1"/>
</dbReference>
<dbReference type="InterPro" id="IPR027417">
    <property type="entry name" value="P-loop_NTPase"/>
</dbReference>
<dbReference type="InterPro" id="IPR045058">
    <property type="entry name" value="GIMA/IAN/Toc"/>
</dbReference>
<dbReference type="Proteomes" id="UP000247702">
    <property type="component" value="Unassembled WGS sequence"/>
</dbReference>
<dbReference type="SUPFAM" id="SSF51294">
    <property type="entry name" value="Hedgehog/intein (Hint) domain"/>
    <property type="match status" value="1"/>
</dbReference>
<comment type="caution">
    <text evidence="6">The sequence shown here is derived from an EMBL/GenBank/DDBJ whole genome shotgun (WGS) entry which is preliminary data.</text>
</comment>
<dbReference type="CDD" id="cd00081">
    <property type="entry name" value="Hint"/>
    <property type="match status" value="1"/>
</dbReference>
<evidence type="ECO:0000256" key="3">
    <source>
        <dbReference type="SAM" id="MobiDB-lite"/>
    </source>
</evidence>
<accession>A0A2Z6RNY6</accession>
<dbReference type="GO" id="GO:0016540">
    <property type="term" value="P:protein autoprocessing"/>
    <property type="evidence" value="ECO:0007669"/>
    <property type="project" value="InterPro"/>
</dbReference>
<keyword evidence="4" id="KW-0472">Membrane</keyword>
<name>A0A2Z6RNY6_9GLOM</name>
<dbReference type="EMBL" id="BEXD01003840">
    <property type="protein sequence ID" value="GBC02633.1"/>
    <property type="molecule type" value="Genomic_DNA"/>
</dbReference>
<dbReference type="InterPro" id="IPR006703">
    <property type="entry name" value="G_AIG1"/>
</dbReference>
<feature type="region of interest" description="Disordered" evidence="3">
    <location>
        <begin position="224"/>
        <end position="245"/>
    </location>
</feature>
<feature type="domain" description="AIG1-type G" evidence="5">
    <location>
        <begin position="24"/>
        <end position="229"/>
    </location>
</feature>
<keyword evidence="1" id="KW-0547">Nucleotide-binding</keyword>
<dbReference type="GO" id="GO:0005525">
    <property type="term" value="F:GTP binding"/>
    <property type="evidence" value="ECO:0007669"/>
    <property type="project" value="UniProtKB-KW"/>
</dbReference>